<dbReference type="Gene3D" id="3.30.70.1440">
    <property type="entry name" value="Multidrug efflux transporter AcrB pore domain"/>
    <property type="match status" value="1"/>
</dbReference>
<proteinExistence type="predicted"/>
<feature type="transmembrane region" description="Helical" evidence="7">
    <location>
        <begin position="533"/>
        <end position="552"/>
    </location>
</feature>
<feature type="transmembrane region" description="Helical" evidence="7">
    <location>
        <begin position="893"/>
        <end position="926"/>
    </location>
</feature>
<keyword evidence="4 7" id="KW-0812">Transmembrane</keyword>
<dbReference type="SUPFAM" id="SSF82866">
    <property type="entry name" value="Multidrug efflux transporter AcrB transmembrane domain"/>
    <property type="match status" value="2"/>
</dbReference>
<dbReference type="PANTHER" id="PTHR32063:SF4">
    <property type="entry name" value="SLR6043 PROTEIN"/>
    <property type="match status" value="1"/>
</dbReference>
<dbReference type="InterPro" id="IPR004763">
    <property type="entry name" value="CusA-like"/>
</dbReference>
<dbReference type="EMBL" id="JAFLCK010000009">
    <property type="protein sequence ID" value="MBN8660306.1"/>
    <property type="molecule type" value="Genomic_DNA"/>
</dbReference>
<feature type="transmembrane region" description="Helical" evidence="7">
    <location>
        <begin position="862"/>
        <end position="881"/>
    </location>
</feature>
<dbReference type="NCBIfam" id="TIGR00914">
    <property type="entry name" value="2A0601"/>
    <property type="match status" value="1"/>
</dbReference>
<feature type="transmembrane region" description="Helical" evidence="7">
    <location>
        <begin position="992"/>
        <end position="1015"/>
    </location>
</feature>
<keyword evidence="6 7" id="KW-0472">Membrane</keyword>
<dbReference type="Gene3D" id="1.20.1640.10">
    <property type="entry name" value="Multidrug efflux transporter AcrB transmembrane domain"/>
    <property type="match status" value="2"/>
</dbReference>
<evidence type="ECO:0000256" key="5">
    <source>
        <dbReference type="ARBA" id="ARBA00022989"/>
    </source>
</evidence>
<feature type="transmembrane region" description="Helical" evidence="7">
    <location>
        <begin position="475"/>
        <end position="498"/>
    </location>
</feature>
<dbReference type="GO" id="GO:0008324">
    <property type="term" value="F:monoatomic cation transmembrane transporter activity"/>
    <property type="evidence" value="ECO:0007669"/>
    <property type="project" value="InterPro"/>
</dbReference>
<keyword evidence="3" id="KW-1003">Cell membrane</keyword>
<evidence type="ECO:0000256" key="1">
    <source>
        <dbReference type="ARBA" id="ARBA00004651"/>
    </source>
</evidence>
<comment type="caution">
    <text evidence="8">The sequence shown here is derived from an EMBL/GenBank/DDBJ whole genome shotgun (WGS) entry which is preliminary data.</text>
</comment>
<dbReference type="InterPro" id="IPR001036">
    <property type="entry name" value="Acrflvin-R"/>
</dbReference>
<dbReference type="Proteomes" id="UP000664277">
    <property type="component" value="Unassembled WGS sequence"/>
</dbReference>
<reference evidence="8" key="1">
    <citation type="submission" date="2021-02" db="EMBL/GenBank/DDBJ databases">
        <title>Genome-Resolved Metagenomics of a Microbial Community Performing Photosynthetic Biological Nutrient Removal.</title>
        <authorList>
            <person name="Mcdaniel E.A."/>
        </authorList>
    </citation>
    <scope>NUCLEOTIDE SEQUENCE</scope>
    <source>
        <strain evidence="8">UWPOB_OBS1</strain>
    </source>
</reference>
<evidence type="ECO:0000256" key="6">
    <source>
        <dbReference type="ARBA" id="ARBA00023136"/>
    </source>
</evidence>
<accession>A0A8J7TLT8</accession>
<dbReference type="SUPFAM" id="SSF82714">
    <property type="entry name" value="Multidrug efflux transporter AcrB TolC docking domain, DN and DC subdomains"/>
    <property type="match status" value="2"/>
</dbReference>
<feature type="transmembrane region" description="Helical" evidence="7">
    <location>
        <begin position="361"/>
        <end position="379"/>
    </location>
</feature>
<dbReference type="Gene3D" id="3.30.70.1320">
    <property type="entry name" value="Multidrug efflux transporter AcrB pore domain like"/>
    <property type="match status" value="1"/>
</dbReference>
<feature type="transmembrane region" description="Helical" evidence="7">
    <location>
        <begin position="14"/>
        <end position="32"/>
    </location>
</feature>
<sequence>MLNALIRWSISNRWVVNLLALVWLLLGVYSTFQMPVDVFPDFAPIQVVVLTEAPGFAPEEVESAVTRPLEVGLNGTANVKVVRSISTVGLSVITVIFHDGSNIFTARQLVSEKLQGARAKLPAGVKDPVLAPITTAAGDILKIGLYSTGQTSPMELRTLADWTIRMRLLSVGGVSNVVVIGGEVKQYQVLVDPNRLRQYDVTLEQVLAAAGGSSINAAGGILRTNEKEQLIRGLGRVSAPSEIAESVITSRNGSPVLLKNVATVKVGPEFQIGDAIVDGHPGVVLTVFKQPWSNTLDLTHNLEQALTEMKGSFPADVRTVITFRQADFIELAIRNVCEAVILGGALVMLILFVFLQNWRTAFISLTAIPLSLLSAIIILKFQGYTINTMTLGGLAIAIGEVVDDAIVDVENIYRRLRENQISSPAQNAFKVVYQASLEVRGSVVYATFIVALVFLPVLSLGGLEGKIFSPLAYSYLVSLFSSLAVALTVTPSLCYMLLRLPKNLARGETKTVEYLKKLYLPLIRFSLSRPKTVISSAVCLFFVSLVPLTVMGSEFLPEFDENNLIVVTNSMPGTSLHTTTAIGRELISHFVKQHDIVAASQRAGRAEGGEDFGAGNFSEFDIRLKPESKNRRDILYHVRHEFAHVPGLIADSGSYLQHRMEHALSGVNAAIAIKIFGADLDILHEKAKEVEGVMKTIGGAVDVHVEPIIPVPQISIKINRGVAARYGVTVKQLSASIEAAFKGVAVAQVLEGQKTFDIYVLLQPEFRDNLALIQSVLIDTPSGAKIPLGSLAEVKEGESPNTISHENISRRVYVQANVSGRDLGGVIDEARSKIASKVKLPSGYYIIYGGQFEAQEAAAKQLSILSATAVMGMLLLLSLAFKSVRAAALIMANLPLALVGGVWAVLFGGAVISVGSLVGFITLFGISTRNGIMLVTHFNHLLSTSQSDFEEVIVQSALERLSPVLMTALTAALGVLPIAILGGAGRELEKPLAIVILGGMITSTALTLIVIPALLKVFGADLAPIKRAGG</sequence>
<evidence type="ECO:0000313" key="8">
    <source>
        <dbReference type="EMBL" id="MBN8660306.1"/>
    </source>
</evidence>
<keyword evidence="5 7" id="KW-1133">Transmembrane helix</keyword>
<dbReference type="GO" id="GO:0042910">
    <property type="term" value="F:xenobiotic transmembrane transporter activity"/>
    <property type="evidence" value="ECO:0007669"/>
    <property type="project" value="TreeGrafter"/>
</dbReference>
<feature type="transmembrane region" description="Helical" evidence="7">
    <location>
        <begin position="443"/>
        <end position="463"/>
    </location>
</feature>
<evidence type="ECO:0000256" key="7">
    <source>
        <dbReference type="SAM" id="Phobius"/>
    </source>
</evidence>
<feature type="transmembrane region" description="Helical" evidence="7">
    <location>
        <begin position="336"/>
        <end position="355"/>
    </location>
</feature>
<evidence type="ECO:0000256" key="4">
    <source>
        <dbReference type="ARBA" id="ARBA00022692"/>
    </source>
</evidence>
<name>A0A8J7TLT8_9BACT</name>
<dbReference type="InterPro" id="IPR027463">
    <property type="entry name" value="AcrB_DN_DC_subdom"/>
</dbReference>
<evidence type="ECO:0000256" key="2">
    <source>
        <dbReference type="ARBA" id="ARBA00022448"/>
    </source>
</evidence>
<dbReference type="Gene3D" id="3.30.70.1430">
    <property type="entry name" value="Multidrug efflux transporter AcrB pore domain"/>
    <property type="match status" value="2"/>
</dbReference>
<comment type="subcellular location">
    <subcellularLocation>
        <location evidence="1">Cell membrane</location>
        <topology evidence="1">Multi-pass membrane protein</topology>
    </subcellularLocation>
</comment>
<dbReference type="Gene3D" id="3.30.2090.10">
    <property type="entry name" value="Multidrug efflux transporter AcrB TolC docking domain, DN and DC subdomains"/>
    <property type="match status" value="2"/>
</dbReference>
<feature type="transmembrane region" description="Helical" evidence="7">
    <location>
        <begin position="964"/>
        <end position="985"/>
    </location>
</feature>
<gene>
    <name evidence="8" type="ORF">J0M35_08100</name>
</gene>
<evidence type="ECO:0000313" key="9">
    <source>
        <dbReference type="Proteomes" id="UP000664277"/>
    </source>
</evidence>
<keyword evidence="2" id="KW-0813">Transport</keyword>
<organism evidence="8 9">
    <name type="scientific">Candidatus Obscuribacter phosphatis</name>
    <dbReference type="NCBI Taxonomy" id="1906157"/>
    <lineage>
        <taxon>Bacteria</taxon>
        <taxon>Bacillati</taxon>
        <taxon>Candidatus Melainabacteria</taxon>
        <taxon>Candidatus Obscuribacterales</taxon>
        <taxon>Candidatus Obscuribacteraceae</taxon>
        <taxon>Candidatus Obscuribacter</taxon>
    </lineage>
</organism>
<dbReference type="PRINTS" id="PR00702">
    <property type="entry name" value="ACRIFLAVINRP"/>
</dbReference>
<evidence type="ECO:0000256" key="3">
    <source>
        <dbReference type="ARBA" id="ARBA00022475"/>
    </source>
</evidence>
<dbReference type="AlphaFoldDB" id="A0A8J7TLT8"/>
<dbReference type="PANTHER" id="PTHR32063">
    <property type="match status" value="1"/>
</dbReference>
<dbReference type="SUPFAM" id="SSF82693">
    <property type="entry name" value="Multidrug efflux transporter AcrB pore domain, PN1, PN2, PC1 and PC2 subdomains"/>
    <property type="match status" value="2"/>
</dbReference>
<dbReference type="GO" id="GO:0005886">
    <property type="term" value="C:plasma membrane"/>
    <property type="evidence" value="ECO:0007669"/>
    <property type="project" value="UniProtKB-SubCell"/>
</dbReference>
<dbReference type="Pfam" id="PF00873">
    <property type="entry name" value="ACR_tran"/>
    <property type="match status" value="1"/>
</dbReference>
<protein>
    <submittedName>
        <fullName evidence="8">Efflux RND transporter permease subunit</fullName>
    </submittedName>
</protein>